<accession>A0ACC0LPN9</accession>
<dbReference type="Proteomes" id="UP001062846">
    <property type="component" value="Chromosome 11"/>
</dbReference>
<gene>
    <name evidence="1" type="ORF">RHMOL_Rhmol11G0064500</name>
</gene>
<sequence>MALLLTSPPSLPFKNPNPTPCSLLRTPNPHSLSFSLLPKTTTTATSSSNPRFPSFRFYATGESTGFVDEWGEKSEPDTEPPTKLSDADPPKDEDEWGGVGSGGADGYVLSGNGSASASAVEGEDDKLVELKRCLADTVYGTDLGFGASPEVRAEVSELVNQLEAANPTPAPMEAVEVLDGNWVLLYTASSELLPLLAVGNTPFLKVERICQAINTSIGSIENTVTFSSPFATFSFSASASFEVQTPSRIQVLLNPCYKNDDGNWLSLTENEILSLKCPFRLLPPQICPPPHIPTSTSSQQTPPILTAAASTIPIPIPSVAAAVNIASLNKTQPSSPPHLHLLCPNSYRLNPPPPPSTLNNTSLLAATHFSSGLGLDSLQSTTTKQLSLSLSLSPCLSPDQ</sequence>
<evidence type="ECO:0000313" key="1">
    <source>
        <dbReference type="EMBL" id="KAI8530506.1"/>
    </source>
</evidence>
<comment type="caution">
    <text evidence="1">The sequence shown here is derived from an EMBL/GenBank/DDBJ whole genome shotgun (WGS) entry which is preliminary data.</text>
</comment>
<protein>
    <submittedName>
        <fullName evidence="1">Uncharacterized protein</fullName>
    </submittedName>
</protein>
<keyword evidence="2" id="KW-1185">Reference proteome</keyword>
<reference evidence="1" key="1">
    <citation type="submission" date="2022-02" db="EMBL/GenBank/DDBJ databases">
        <title>Plant Genome Project.</title>
        <authorList>
            <person name="Zhang R.-G."/>
        </authorList>
    </citation>
    <scope>NUCLEOTIDE SEQUENCE</scope>
    <source>
        <strain evidence="1">AT1</strain>
    </source>
</reference>
<evidence type="ECO:0000313" key="2">
    <source>
        <dbReference type="Proteomes" id="UP001062846"/>
    </source>
</evidence>
<proteinExistence type="predicted"/>
<organism evidence="1 2">
    <name type="scientific">Rhododendron molle</name>
    <name type="common">Chinese azalea</name>
    <name type="synonym">Azalea mollis</name>
    <dbReference type="NCBI Taxonomy" id="49168"/>
    <lineage>
        <taxon>Eukaryota</taxon>
        <taxon>Viridiplantae</taxon>
        <taxon>Streptophyta</taxon>
        <taxon>Embryophyta</taxon>
        <taxon>Tracheophyta</taxon>
        <taxon>Spermatophyta</taxon>
        <taxon>Magnoliopsida</taxon>
        <taxon>eudicotyledons</taxon>
        <taxon>Gunneridae</taxon>
        <taxon>Pentapetalae</taxon>
        <taxon>asterids</taxon>
        <taxon>Ericales</taxon>
        <taxon>Ericaceae</taxon>
        <taxon>Ericoideae</taxon>
        <taxon>Rhodoreae</taxon>
        <taxon>Rhododendron</taxon>
    </lineage>
</organism>
<dbReference type="EMBL" id="CM046398">
    <property type="protein sequence ID" value="KAI8530506.1"/>
    <property type="molecule type" value="Genomic_DNA"/>
</dbReference>
<name>A0ACC0LPN9_RHOML</name>